<evidence type="ECO:0000256" key="1">
    <source>
        <dbReference type="SAM" id="SignalP"/>
    </source>
</evidence>
<proteinExistence type="predicted"/>
<feature type="signal peptide" evidence="1">
    <location>
        <begin position="1"/>
        <end position="23"/>
    </location>
</feature>
<comment type="caution">
    <text evidence="2">The sequence shown here is derived from an EMBL/GenBank/DDBJ whole genome shotgun (WGS) entry which is preliminary data.</text>
</comment>
<accession>A0ABV9KBH6</accession>
<reference evidence="3" key="1">
    <citation type="journal article" date="2019" name="Int. J. Syst. Evol. Microbiol.">
        <title>The Global Catalogue of Microorganisms (GCM) 10K type strain sequencing project: providing services to taxonomists for standard genome sequencing and annotation.</title>
        <authorList>
            <consortium name="The Broad Institute Genomics Platform"/>
            <consortium name="The Broad Institute Genome Sequencing Center for Infectious Disease"/>
            <person name="Wu L."/>
            <person name="Ma J."/>
        </authorList>
    </citation>
    <scope>NUCLEOTIDE SEQUENCE [LARGE SCALE GENOMIC DNA]</scope>
    <source>
        <strain evidence="3">CGMCC 4.7283</strain>
    </source>
</reference>
<name>A0ABV9KBH6_9RHOB</name>
<feature type="chain" id="PRO_5045770649" description="DUF3465 domain-containing protein" evidence="1">
    <location>
        <begin position="24"/>
        <end position="140"/>
    </location>
</feature>
<dbReference type="RefSeq" id="WP_380715775.1">
    <property type="nucleotide sequence ID" value="NZ_JBHSGI010000002.1"/>
</dbReference>
<evidence type="ECO:0008006" key="4">
    <source>
        <dbReference type="Google" id="ProtNLM"/>
    </source>
</evidence>
<evidence type="ECO:0000313" key="2">
    <source>
        <dbReference type="EMBL" id="MFC4667545.1"/>
    </source>
</evidence>
<keyword evidence="1" id="KW-0732">Signal</keyword>
<evidence type="ECO:0000313" key="3">
    <source>
        <dbReference type="Proteomes" id="UP001595973"/>
    </source>
</evidence>
<sequence>MSRFSNTCLICMTLAGQVGSVMANETSDNAAKAIAGIVALGVIGNANAKHQHQRGYEEYKPHPQVHRDENTVGACIHNGERIAARAGGWDFRLEGVREVYVQGDITHVVFHGTGYYSYGHNTSLVQCPVRHGKVIHFNYS</sequence>
<dbReference type="EMBL" id="JBHSGI010000002">
    <property type="protein sequence ID" value="MFC4667545.1"/>
    <property type="molecule type" value="Genomic_DNA"/>
</dbReference>
<protein>
    <recommendedName>
        <fullName evidence="4">DUF3465 domain-containing protein</fullName>
    </recommendedName>
</protein>
<gene>
    <name evidence="2" type="ORF">ACFO5X_03165</name>
</gene>
<dbReference type="Proteomes" id="UP001595973">
    <property type="component" value="Unassembled WGS sequence"/>
</dbReference>
<keyword evidence="3" id="KW-1185">Reference proteome</keyword>
<organism evidence="2 3">
    <name type="scientific">Seohaeicola nanhaiensis</name>
    <dbReference type="NCBI Taxonomy" id="1387282"/>
    <lineage>
        <taxon>Bacteria</taxon>
        <taxon>Pseudomonadati</taxon>
        <taxon>Pseudomonadota</taxon>
        <taxon>Alphaproteobacteria</taxon>
        <taxon>Rhodobacterales</taxon>
        <taxon>Roseobacteraceae</taxon>
        <taxon>Seohaeicola</taxon>
    </lineage>
</organism>